<name>A0A174TRC0_9FIRM</name>
<keyword evidence="1" id="KW-0472">Membrane</keyword>
<organism evidence="2 3">
    <name type="scientific">Enterocloster clostridioformis</name>
    <dbReference type="NCBI Taxonomy" id="1531"/>
    <lineage>
        <taxon>Bacteria</taxon>
        <taxon>Bacillati</taxon>
        <taxon>Bacillota</taxon>
        <taxon>Clostridia</taxon>
        <taxon>Lachnospirales</taxon>
        <taxon>Lachnospiraceae</taxon>
        <taxon>Enterocloster</taxon>
    </lineage>
</organism>
<reference evidence="2 3" key="1">
    <citation type="submission" date="2015-09" db="EMBL/GenBank/DDBJ databases">
        <authorList>
            <consortium name="Pathogen Informatics"/>
        </authorList>
    </citation>
    <scope>NUCLEOTIDE SEQUENCE [LARGE SCALE GENOMIC DNA]</scope>
    <source>
        <strain evidence="2 3">2789STDY5834865</strain>
    </source>
</reference>
<keyword evidence="1" id="KW-0812">Transmembrane</keyword>
<sequence length="55" mass="6174">MEVIESIVTCGDIIMAAITGWFLWKNVRDVASLIGFSAMIFLFLASAGLILWRWP</sequence>
<dbReference type="Proteomes" id="UP000095512">
    <property type="component" value="Unassembled WGS sequence"/>
</dbReference>
<gene>
    <name evidence="2" type="ORF">ERS852480_04929</name>
</gene>
<proteinExistence type="predicted"/>
<evidence type="ECO:0000313" key="3">
    <source>
        <dbReference type="Proteomes" id="UP000095512"/>
    </source>
</evidence>
<dbReference type="EMBL" id="CZAB01000091">
    <property type="protein sequence ID" value="CUQ12734.1"/>
    <property type="molecule type" value="Genomic_DNA"/>
</dbReference>
<accession>A0A174TRC0</accession>
<feature type="transmembrane region" description="Helical" evidence="1">
    <location>
        <begin position="30"/>
        <end position="52"/>
    </location>
</feature>
<dbReference type="RefSeq" id="WP_166433539.1">
    <property type="nucleotide sequence ID" value="NZ_CZAB01000091.1"/>
</dbReference>
<dbReference type="AlphaFoldDB" id="A0A174TRC0"/>
<feature type="transmembrane region" description="Helical" evidence="1">
    <location>
        <begin position="7"/>
        <end position="24"/>
    </location>
</feature>
<evidence type="ECO:0000313" key="2">
    <source>
        <dbReference type="EMBL" id="CUQ12734.1"/>
    </source>
</evidence>
<keyword evidence="1" id="KW-1133">Transmembrane helix</keyword>
<evidence type="ECO:0000256" key="1">
    <source>
        <dbReference type="SAM" id="Phobius"/>
    </source>
</evidence>
<protein>
    <submittedName>
        <fullName evidence="2">Uncharacterized protein</fullName>
    </submittedName>
</protein>